<protein>
    <submittedName>
        <fullName evidence="1">Uncharacterized protein</fullName>
    </submittedName>
</protein>
<reference evidence="1" key="1">
    <citation type="submission" date="2020-06" db="EMBL/GenBank/DDBJ databases">
        <authorList>
            <person name="Li T."/>
            <person name="Hu X."/>
            <person name="Zhang T."/>
            <person name="Song X."/>
            <person name="Zhang H."/>
            <person name="Dai N."/>
            <person name="Sheng W."/>
            <person name="Hou X."/>
            <person name="Wei L."/>
        </authorList>
    </citation>
    <scope>NUCLEOTIDE SEQUENCE</scope>
    <source>
        <strain evidence="1">G02</strain>
        <tissue evidence="1">Leaf</tissue>
    </source>
</reference>
<organism evidence="1">
    <name type="scientific">Sesamum radiatum</name>
    <name type="common">Black benniseed</name>
    <dbReference type="NCBI Taxonomy" id="300843"/>
    <lineage>
        <taxon>Eukaryota</taxon>
        <taxon>Viridiplantae</taxon>
        <taxon>Streptophyta</taxon>
        <taxon>Embryophyta</taxon>
        <taxon>Tracheophyta</taxon>
        <taxon>Spermatophyta</taxon>
        <taxon>Magnoliopsida</taxon>
        <taxon>eudicotyledons</taxon>
        <taxon>Gunneridae</taxon>
        <taxon>Pentapetalae</taxon>
        <taxon>asterids</taxon>
        <taxon>lamiids</taxon>
        <taxon>Lamiales</taxon>
        <taxon>Pedaliaceae</taxon>
        <taxon>Sesamum</taxon>
    </lineage>
</organism>
<comment type="caution">
    <text evidence="1">The sequence shown here is derived from an EMBL/GenBank/DDBJ whole genome shotgun (WGS) entry which is preliminary data.</text>
</comment>
<gene>
    <name evidence="1" type="ORF">Sradi_3796100</name>
</gene>
<sequence>MKRPPTTPSIIKAQGGIRPKGNVHIAAHIPARHPARLLVRLESATSDQVSLKKPRRTGTDSWERQAFYNLGVL</sequence>
<dbReference type="AlphaFoldDB" id="A0AAW2Q089"/>
<reference evidence="1" key="2">
    <citation type="journal article" date="2024" name="Plant">
        <title>Genomic evolution and insights into agronomic trait innovations of Sesamum species.</title>
        <authorList>
            <person name="Miao H."/>
            <person name="Wang L."/>
            <person name="Qu L."/>
            <person name="Liu H."/>
            <person name="Sun Y."/>
            <person name="Le M."/>
            <person name="Wang Q."/>
            <person name="Wei S."/>
            <person name="Zheng Y."/>
            <person name="Lin W."/>
            <person name="Duan Y."/>
            <person name="Cao H."/>
            <person name="Xiong S."/>
            <person name="Wang X."/>
            <person name="Wei L."/>
            <person name="Li C."/>
            <person name="Ma Q."/>
            <person name="Ju M."/>
            <person name="Zhao R."/>
            <person name="Li G."/>
            <person name="Mu C."/>
            <person name="Tian Q."/>
            <person name="Mei H."/>
            <person name="Zhang T."/>
            <person name="Gao T."/>
            <person name="Zhang H."/>
        </authorList>
    </citation>
    <scope>NUCLEOTIDE SEQUENCE</scope>
    <source>
        <strain evidence="1">G02</strain>
    </source>
</reference>
<proteinExistence type="predicted"/>
<evidence type="ECO:0000313" key="1">
    <source>
        <dbReference type="EMBL" id="KAL0361116.1"/>
    </source>
</evidence>
<accession>A0AAW2Q089</accession>
<dbReference type="EMBL" id="JACGWJ010000016">
    <property type="protein sequence ID" value="KAL0361116.1"/>
    <property type="molecule type" value="Genomic_DNA"/>
</dbReference>
<name>A0AAW2Q089_SESRA</name>